<name>A0A942Z627_9BACI</name>
<keyword evidence="2" id="KW-0862">Zinc</keyword>
<proteinExistence type="predicted"/>
<feature type="domain" description="CMP/dCMP-type deaminase" evidence="3">
    <location>
        <begin position="1"/>
        <end position="112"/>
    </location>
</feature>
<dbReference type="Proteomes" id="UP000676456">
    <property type="component" value="Unassembled WGS sequence"/>
</dbReference>
<sequence>MDQFMKRAVELALNNVDEGGQPFGAVLVKNNEIIAEGVNELHRKYDVSGHAELIAIRKVQEEFQTLDLSGYTMYASGEPCPMCIAAIYFSGIEKVYYCGSVEDAKEAGLGKSSVIYKELALPRKERSVEMIHMPLGEGMQNPMIKWNEK</sequence>
<comment type="caution">
    <text evidence="4">The sequence shown here is derived from an EMBL/GenBank/DDBJ whole genome shotgun (WGS) entry which is preliminary data.</text>
</comment>
<dbReference type="EMBL" id="JAGYPN010000002">
    <property type="protein sequence ID" value="MBS4223561.1"/>
    <property type="molecule type" value="Genomic_DNA"/>
</dbReference>
<dbReference type="SUPFAM" id="SSF53927">
    <property type="entry name" value="Cytidine deaminase-like"/>
    <property type="match status" value="1"/>
</dbReference>
<accession>A0A942Z627</accession>
<dbReference type="PANTHER" id="PTHR11079:SF161">
    <property type="entry name" value="CMP_DCMP-TYPE DEAMINASE DOMAIN-CONTAINING PROTEIN"/>
    <property type="match status" value="1"/>
</dbReference>
<keyword evidence="5" id="KW-1185">Reference proteome</keyword>
<dbReference type="PROSITE" id="PS51747">
    <property type="entry name" value="CYT_DCMP_DEAMINASES_2"/>
    <property type="match status" value="1"/>
</dbReference>
<evidence type="ECO:0000259" key="3">
    <source>
        <dbReference type="PROSITE" id="PS51747"/>
    </source>
</evidence>
<dbReference type="GO" id="GO:0006152">
    <property type="term" value="P:purine nucleoside catabolic process"/>
    <property type="evidence" value="ECO:0007669"/>
    <property type="project" value="TreeGrafter"/>
</dbReference>
<evidence type="ECO:0000313" key="5">
    <source>
        <dbReference type="Proteomes" id="UP000676456"/>
    </source>
</evidence>
<keyword evidence="1" id="KW-0479">Metal-binding</keyword>
<dbReference type="GO" id="GO:0047974">
    <property type="term" value="F:guanosine deaminase activity"/>
    <property type="evidence" value="ECO:0007669"/>
    <property type="project" value="TreeGrafter"/>
</dbReference>
<organism evidence="4 5">
    <name type="scientific">Lederbergia citrea</name>
    <dbReference type="NCBI Taxonomy" id="2833581"/>
    <lineage>
        <taxon>Bacteria</taxon>
        <taxon>Bacillati</taxon>
        <taxon>Bacillota</taxon>
        <taxon>Bacilli</taxon>
        <taxon>Bacillales</taxon>
        <taxon>Bacillaceae</taxon>
        <taxon>Lederbergia</taxon>
    </lineage>
</organism>
<dbReference type="InterPro" id="IPR002125">
    <property type="entry name" value="CMP_dCMP_dom"/>
</dbReference>
<gene>
    <name evidence="4" type="ORF">KHA91_12465</name>
</gene>
<evidence type="ECO:0000313" key="4">
    <source>
        <dbReference type="EMBL" id="MBS4223561.1"/>
    </source>
</evidence>
<evidence type="ECO:0000256" key="1">
    <source>
        <dbReference type="ARBA" id="ARBA00022723"/>
    </source>
</evidence>
<dbReference type="PROSITE" id="PS00903">
    <property type="entry name" value="CYT_DCMP_DEAMINASES_1"/>
    <property type="match status" value="1"/>
</dbReference>
<dbReference type="RefSeq" id="WP_213098561.1">
    <property type="nucleotide sequence ID" value="NZ_JAGYPN010000002.1"/>
</dbReference>
<protein>
    <submittedName>
        <fullName evidence="4">Nucleoside deaminase</fullName>
    </submittedName>
</protein>
<dbReference type="CDD" id="cd01285">
    <property type="entry name" value="nucleoside_deaminase"/>
    <property type="match status" value="1"/>
</dbReference>
<evidence type="ECO:0000256" key="2">
    <source>
        <dbReference type="ARBA" id="ARBA00022833"/>
    </source>
</evidence>
<dbReference type="Pfam" id="PF00383">
    <property type="entry name" value="dCMP_cyt_deam_1"/>
    <property type="match status" value="1"/>
</dbReference>
<dbReference type="AlphaFoldDB" id="A0A942Z627"/>
<dbReference type="PANTHER" id="PTHR11079">
    <property type="entry name" value="CYTOSINE DEAMINASE FAMILY MEMBER"/>
    <property type="match status" value="1"/>
</dbReference>
<dbReference type="Gene3D" id="3.40.140.10">
    <property type="entry name" value="Cytidine Deaminase, domain 2"/>
    <property type="match status" value="1"/>
</dbReference>
<dbReference type="GO" id="GO:0008270">
    <property type="term" value="F:zinc ion binding"/>
    <property type="evidence" value="ECO:0007669"/>
    <property type="project" value="InterPro"/>
</dbReference>
<dbReference type="InterPro" id="IPR016192">
    <property type="entry name" value="APOBEC/CMP_deaminase_Zn-bd"/>
</dbReference>
<dbReference type="InterPro" id="IPR016193">
    <property type="entry name" value="Cytidine_deaminase-like"/>
</dbReference>
<reference evidence="4 5" key="1">
    <citation type="submission" date="2021-05" db="EMBL/GenBank/DDBJ databases">
        <title>Novel Bacillus species.</title>
        <authorList>
            <person name="Liu G."/>
        </authorList>
    </citation>
    <scope>NUCLEOTIDE SEQUENCE [LARGE SCALE GENOMIC DNA]</scope>
    <source>
        <strain evidence="4 5">FJAT-49682</strain>
    </source>
</reference>